<evidence type="ECO:0000256" key="1">
    <source>
        <dbReference type="SAM" id="Phobius"/>
    </source>
</evidence>
<feature type="transmembrane region" description="Helical" evidence="1">
    <location>
        <begin position="200"/>
        <end position="222"/>
    </location>
</feature>
<accession>D8JT12</accession>
<dbReference type="KEGG" id="hdn:Hden_0677"/>
<keyword evidence="1" id="KW-0812">Transmembrane</keyword>
<feature type="transmembrane region" description="Helical" evidence="1">
    <location>
        <begin position="20"/>
        <end position="43"/>
    </location>
</feature>
<feature type="transmembrane region" description="Helical" evidence="1">
    <location>
        <begin position="234"/>
        <end position="252"/>
    </location>
</feature>
<keyword evidence="1" id="KW-1133">Transmembrane helix</keyword>
<feature type="transmembrane region" description="Helical" evidence="1">
    <location>
        <begin position="264"/>
        <end position="283"/>
    </location>
</feature>
<dbReference type="Proteomes" id="UP000002033">
    <property type="component" value="Chromosome"/>
</dbReference>
<evidence type="ECO:0000313" key="2">
    <source>
        <dbReference type="EMBL" id="ADJ22497.1"/>
    </source>
</evidence>
<dbReference type="STRING" id="582899.Hden_0677"/>
<dbReference type="HOGENOM" id="CLU_041785_2_0_5"/>
<dbReference type="InterPro" id="IPR010266">
    <property type="entry name" value="NnrS"/>
</dbReference>
<feature type="transmembrane region" description="Helical" evidence="1">
    <location>
        <begin position="289"/>
        <end position="309"/>
    </location>
</feature>
<dbReference type="EMBL" id="CP002083">
    <property type="protein sequence ID" value="ADJ22497.1"/>
    <property type="molecule type" value="Genomic_DNA"/>
</dbReference>
<feature type="transmembrane region" description="Helical" evidence="1">
    <location>
        <begin position="55"/>
        <end position="75"/>
    </location>
</feature>
<dbReference type="RefSeq" id="WP_013214714.1">
    <property type="nucleotide sequence ID" value="NC_014313.1"/>
</dbReference>
<dbReference type="AlphaFoldDB" id="D8JT12"/>
<keyword evidence="1" id="KW-0472">Membrane</keyword>
<proteinExistence type="predicted"/>
<name>D8JT12_HYPDA</name>
<gene>
    <name evidence="2" type="ordered locus">Hden_0677</name>
</gene>
<sequence length="323" mass="33642">MSAAVADRPLPGAKVAVQPFFLAGSLYAVLMMAFWVPWFLGFIQAPSAWPAQAWFLHELAFGFAPVIVAGALLTASAGDTSRKPVSGAILVPIFLLWIAGRIGMGLSAHLDPWTMAALSVAFPIVLAVLAARVLPASGRWRGLAIVALLLGLGAADALFHYEMFEFGRTKSAADVALAFALLLLMIIAGRVVSSPKRRPTIFYAACGFVVLGAVLTALGVLWDDYDFASAGLNAWTVGSIGTLALAIATWASRARRSPTAFGTIVLYVLAVISGLAATAGGLYPQWTLPLLPISGIAWIAAFAGFAVLYGRSVSAGSSADSSS</sequence>
<keyword evidence="3" id="KW-1185">Reference proteome</keyword>
<organism evidence="2 3">
    <name type="scientific">Hyphomicrobium denitrificans (strain ATCC 51888 / DSM 1869 / NCIMB 11706 / TK 0415)</name>
    <dbReference type="NCBI Taxonomy" id="582899"/>
    <lineage>
        <taxon>Bacteria</taxon>
        <taxon>Pseudomonadati</taxon>
        <taxon>Pseudomonadota</taxon>
        <taxon>Alphaproteobacteria</taxon>
        <taxon>Hyphomicrobiales</taxon>
        <taxon>Hyphomicrobiaceae</taxon>
        <taxon>Hyphomicrobium</taxon>
    </lineage>
</organism>
<feature type="transmembrane region" description="Helical" evidence="1">
    <location>
        <begin position="113"/>
        <end position="131"/>
    </location>
</feature>
<feature type="transmembrane region" description="Helical" evidence="1">
    <location>
        <begin position="143"/>
        <end position="161"/>
    </location>
</feature>
<evidence type="ECO:0000313" key="3">
    <source>
        <dbReference type="Proteomes" id="UP000002033"/>
    </source>
</evidence>
<reference evidence="3" key="1">
    <citation type="journal article" date="2011" name="J. Bacteriol.">
        <title>Genome sequences of eight morphologically diverse alphaproteobacteria.</title>
        <authorList>
            <consortium name="US DOE Joint Genome Institute"/>
            <person name="Brown P.J."/>
            <person name="Kysela D.T."/>
            <person name="Buechlein A."/>
            <person name="Hemmerich C."/>
            <person name="Brun Y.V."/>
        </authorList>
    </citation>
    <scope>NUCLEOTIDE SEQUENCE [LARGE SCALE GENOMIC DNA]</scope>
    <source>
        <strain evidence="3">ATCC 51888 / DSM 1869 / NCIB 11706 / TK 0415</strain>
    </source>
</reference>
<protein>
    <submittedName>
        <fullName evidence="2">NnrS family protein</fullName>
    </submittedName>
</protein>
<feature type="transmembrane region" description="Helical" evidence="1">
    <location>
        <begin position="173"/>
        <end position="193"/>
    </location>
</feature>
<dbReference type="OrthoDB" id="9770040at2"/>
<feature type="transmembrane region" description="Helical" evidence="1">
    <location>
        <begin position="87"/>
        <end position="107"/>
    </location>
</feature>
<dbReference type="Pfam" id="PF05940">
    <property type="entry name" value="NnrS"/>
    <property type="match status" value="2"/>
</dbReference>
<dbReference type="eggNOG" id="COG3213">
    <property type="taxonomic scope" value="Bacteria"/>
</dbReference>